<evidence type="ECO:0000313" key="2">
    <source>
        <dbReference type="EMBL" id="MZR29693.1"/>
    </source>
</evidence>
<keyword evidence="2" id="KW-0808">Transferase</keyword>
<dbReference type="PANTHER" id="PTHR43685">
    <property type="entry name" value="GLYCOSYLTRANSFERASE"/>
    <property type="match status" value="1"/>
</dbReference>
<dbReference type="Gene3D" id="3.90.550.10">
    <property type="entry name" value="Spore Coat Polysaccharide Biosynthesis Protein SpsA, Chain A"/>
    <property type="match status" value="1"/>
</dbReference>
<dbReference type="PANTHER" id="PTHR43685:SF2">
    <property type="entry name" value="GLYCOSYLTRANSFERASE 2-LIKE DOMAIN-CONTAINING PROTEIN"/>
    <property type="match status" value="1"/>
</dbReference>
<dbReference type="GO" id="GO:0016740">
    <property type="term" value="F:transferase activity"/>
    <property type="evidence" value="ECO:0007669"/>
    <property type="project" value="UniProtKB-KW"/>
</dbReference>
<dbReference type="AlphaFoldDB" id="A0A6L8W5D5"/>
<name>A0A6L8W5D5_9PROT</name>
<organism evidence="2 3">
    <name type="scientific">Sneathiella litorea</name>
    <dbReference type="NCBI Taxonomy" id="2606216"/>
    <lineage>
        <taxon>Bacteria</taxon>
        <taxon>Pseudomonadati</taxon>
        <taxon>Pseudomonadota</taxon>
        <taxon>Alphaproteobacteria</taxon>
        <taxon>Sneathiellales</taxon>
        <taxon>Sneathiellaceae</taxon>
        <taxon>Sneathiella</taxon>
    </lineage>
</organism>
<dbReference type="RefSeq" id="WP_161314144.1">
    <property type="nucleotide sequence ID" value="NZ_WTUW01000001.1"/>
</dbReference>
<keyword evidence="3" id="KW-1185">Reference proteome</keyword>
<proteinExistence type="predicted"/>
<dbReference type="InterPro" id="IPR029044">
    <property type="entry name" value="Nucleotide-diphossugar_trans"/>
</dbReference>
<sequence>MSNNRISVVMPAYNCDATICVTLDSLINQRRRPDEIIIVDDHSANPVTSVLGNRYPDVQIIRHEANKGVQHARNTGYAEAVGDYIFFLDADDILCPEFLEVMLAALEENRNAAAAFNSFYKCFDGNAAPILEKHQEQAPEVAVLPKGDGLTFYLNNTGAFIPSFSIFRKSALDEISRDGNLFLPDLSNNEDFQMFARILATFDVLHIKNPMGVYFLRPDSISRNLPKVWSSRTVAVESLIGIADDLSLSAFHIAFLKRMRASASRQYARVLANSGARKQASSHLVNEFKRSPEIKTMGLLLLIFFGLQKKKIEYGGAEY</sequence>
<accession>A0A6L8W5D5</accession>
<gene>
    <name evidence="2" type="ORF">GQE98_03500</name>
</gene>
<dbReference type="SUPFAM" id="SSF53448">
    <property type="entry name" value="Nucleotide-diphospho-sugar transferases"/>
    <property type="match status" value="1"/>
</dbReference>
<dbReference type="InterPro" id="IPR050834">
    <property type="entry name" value="Glycosyltransf_2"/>
</dbReference>
<evidence type="ECO:0000259" key="1">
    <source>
        <dbReference type="Pfam" id="PF00535"/>
    </source>
</evidence>
<evidence type="ECO:0000313" key="3">
    <source>
        <dbReference type="Proteomes" id="UP000476030"/>
    </source>
</evidence>
<dbReference type="EMBL" id="WTUW01000001">
    <property type="protein sequence ID" value="MZR29693.1"/>
    <property type="molecule type" value="Genomic_DNA"/>
</dbReference>
<dbReference type="Pfam" id="PF00535">
    <property type="entry name" value="Glycos_transf_2"/>
    <property type="match status" value="1"/>
</dbReference>
<feature type="domain" description="Glycosyltransferase 2-like" evidence="1">
    <location>
        <begin position="7"/>
        <end position="175"/>
    </location>
</feature>
<comment type="caution">
    <text evidence="2">The sequence shown here is derived from an EMBL/GenBank/DDBJ whole genome shotgun (WGS) entry which is preliminary data.</text>
</comment>
<dbReference type="Proteomes" id="UP000476030">
    <property type="component" value="Unassembled WGS sequence"/>
</dbReference>
<protein>
    <submittedName>
        <fullName evidence="2">Glycosyltransferase</fullName>
    </submittedName>
</protein>
<dbReference type="CDD" id="cd00761">
    <property type="entry name" value="Glyco_tranf_GTA_type"/>
    <property type="match status" value="1"/>
</dbReference>
<reference evidence="2 3" key="1">
    <citation type="submission" date="2019-12" db="EMBL/GenBank/DDBJ databases">
        <title>Snethiella sp. nov. sp. isolated from sea sand.</title>
        <authorList>
            <person name="Kim J."/>
            <person name="Jeong S.E."/>
            <person name="Jung H.S."/>
            <person name="Jeon C.O."/>
        </authorList>
    </citation>
    <scope>NUCLEOTIDE SEQUENCE [LARGE SCALE GENOMIC DNA]</scope>
    <source>
        <strain evidence="2 3">DP05</strain>
    </source>
</reference>
<dbReference type="InterPro" id="IPR001173">
    <property type="entry name" value="Glyco_trans_2-like"/>
</dbReference>